<evidence type="ECO:0000313" key="2">
    <source>
        <dbReference type="EMBL" id="KRY33404.1"/>
    </source>
</evidence>
<keyword evidence="3" id="KW-1185">Reference proteome</keyword>
<keyword evidence="1" id="KW-0472">Membrane</keyword>
<evidence type="ECO:0000313" key="3">
    <source>
        <dbReference type="Proteomes" id="UP000054776"/>
    </source>
</evidence>
<dbReference type="Proteomes" id="UP000054776">
    <property type="component" value="Unassembled WGS sequence"/>
</dbReference>
<keyword evidence="1" id="KW-0812">Transmembrane</keyword>
<organism evidence="2 3">
    <name type="scientific">Trichinella spiralis</name>
    <name type="common">Trichina worm</name>
    <dbReference type="NCBI Taxonomy" id="6334"/>
    <lineage>
        <taxon>Eukaryota</taxon>
        <taxon>Metazoa</taxon>
        <taxon>Ecdysozoa</taxon>
        <taxon>Nematoda</taxon>
        <taxon>Enoplea</taxon>
        <taxon>Dorylaimia</taxon>
        <taxon>Trichinellida</taxon>
        <taxon>Trichinellidae</taxon>
        <taxon>Trichinella</taxon>
    </lineage>
</organism>
<dbReference type="AlphaFoldDB" id="A0A0V1B9B4"/>
<evidence type="ECO:0000256" key="1">
    <source>
        <dbReference type="SAM" id="Phobius"/>
    </source>
</evidence>
<name>A0A0V1B9B4_TRISP</name>
<keyword evidence="1" id="KW-1133">Transmembrane helix</keyword>
<protein>
    <submittedName>
        <fullName evidence="2">Uncharacterized protein</fullName>
    </submittedName>
</protein>
<accession>A0A0V1B9B4</accession>
<proteinExistence type="predicted"/>
<comment type="caution">
    <text evidence="2">The sequence shown here is derived from an EMBL/GenBank/DDBJ whole genome shotgun (WGS) entry which is preliminary data.</text>
</comment>
<gene>
    <name evidence="2" type="ORF">T01_847</name>
</gene>
<feature type="transmembrane region" description="Helical" evidence="1">
    <location>
        <begin position="46"/>
        <end position="75"/>
    </location>
</feature>
<reference evidence="2 3" key="1">
    <citation type="submission" date="2015-01" db="EMBL/GenBank/DDBJ databases">
        <title>Evolution of Trichinella species and genotypes.</title>
        <authorList>
            <person name="Korhonen P.K."/>
            <person name="Edoardo P."/>
            <person name="Giuseppe L.R."/>
            <person name="Gasser R.B."/>
        </authorList>
    </citation>
    <scope>NUCLEOTIDE SEQUENCE [LARGE SCALE GENOMIC DNA]</scope>
    <source>
        <strain evidence="2">ISS3</strain>
    </source>
</reference>
<dbReference type="OrthoDB" id="5919627at2759"/>
<dbReference type="InParanoid" id="A0A0V1B9B4"/>
<sequence>MDSKAICLFMAFSVLFPKSTSGFVWELYKAKNSTDNQNYEIVSKSAFGFIIPIVVVFLILLNLAVIFHFPCNVLFQYSKTLCKRLCKSCHHEDEETLLDFVDEAFLI</sequence>
<dbReference type="EMBL" id="JYDH01000082">
    <property type="protein sequence ID" value="KRY33404.1"/>
    <property type="molecule type" value="Genomic_DNA"/>
</dbReference>